<dbReference type="PANTHER" id="PTHR22888:SF18">
    <property type="entry name" value="CYTOCHROME BO(3) UBIQUINOL OXIDASE SUBUNIT 2"/>
    <property type="match status" value="1"/>
</dbReference>
<evidence type="ECO:0000256" key="4">
    <source>
        <dbReference type="ARBA" id="ARBA00016131"/>
    </source>
</evidence>
<dbReference type="SUPFAM" id="SSF49503">
    <property type="entry name" value="Cupredoxins"/>
    <property type="match status" value="1"/>
</dbReference>
<keyword evidence="5 14" id="KW-0813">Transport</keyword>
<dbReference type="KEGG" id="lao:AOX59_09600"/>
<dbReference type="GO" id="GO:0004129">
    <property type="term" value="F:cytochrome-c oxidase activity"/>
    <property type="evidence" value="ECO:0007669"/>
    <property type="project" value="UniProtKB-UniRule"/>
</dbReference>
<dbReference type="GO" id="GO:0009486">
    <property type="term" value="F:cytochrome bo3 ubiquinol oxidase activity"/>
    <property type="evidence" value="ECO:0007669"/>
    <property type="project" value="InterPro"/>
</dbReference>
<evidence type="ECO:0000256" key="12">
    <source>
        <dbReference type="ARBA" id="ARBA00023002"/>
    </source>
</evidence>
<keyword evidence="10 14" id="KW-0249">Electron transport</keyword>
<dbReference type="InterPro" id="IPR008972">
    <property type="entry name" value="Cupredoxin"/>
</dbReference>
<comment type="function">
    <text evidence="14">Catalyzes quinol oxidation with the concomitant reduction of oxygen to water. Subunit II transfers the electrons from a quinol to the binuclear center of the catalytic subunit I.</text>
</comment>
<keyword evidence="7 14" id="KW-0679">Respiratory chain</keyword>
<dbReference type="InterPro" id="IPR034227">
    <property type="entry name" value="CuRO_UO_II"/>
</dbReference>
<evidence type="ECO:0000256" key="1">
    <source>
        <dbReference type="ARBA" id="ARBA00000725"/>
    </source>
</evidence>
<evidence type="ECO:0000259" key="17">
    <source>
        <dbReference type="PROSITE" id="PS50999"/>
    </source>
</evidence>
<keyword evidence="11 15" id="KW-1133">Transmembrane helix</keyword>
<keyword evidence="12 14" id="KW-0560">Oxidoreductase</keyword>
<evidence type="ECO:0000256" key="9">
    <source>
        <dbReference type="ARBA" id="ARBA00022729"/>
    </source>
</evidence>
<dbReference type="Pfam" id="PF02790">
    <property type="entry name" value="COX2_TM"/>
    <property type="match status" value="1"/>
</dbReference>
<dbReference type="AlphaFoldDB" id="A0A0U3WG66"/>
<keyword evidence="13 14" id="KW-0472">Membrane</keyword>
<accession>A0A0U3WG66</accession>
<evidence type="ECO:0000256" key="3">
    <source>
        <dbReference type="ARBA" id="ARBA00007866"/>
    </source>
</evidence>
<feature type="domain" description="Cytochrome oxidase subunit II transmembrane region profile" evidence="17">
    <location>
        <begin position="23"/>
        <end position="121"/>
    </location>
</feature>
<evidence type="ECO:0000259" key="16">
    <source>
        <dbReference type="PROSITE" id="PS50857"/>
    </source>
</evidence>
<dbReference type="SUPFAM" id="SSF81464">
    <property type="entry name" value="Cytochrome c oxidase subunit II-like, transmembrane region"/>
    <property type="match status" value="1"/>
</dbReference>
<feature type="transmembrane region" description="Helical" evidence="15">
    <location>
        <begin position="45"/>
        <end position="69"/>
    </location>
</feature>
<feature type="transmembrane region" description="Helical" evidence="15">
    <location>
        <begin position="90"/>
        <end position="115"/>
    </location>
</feature>
<evidence type="ECO:0000313" key="18">
    <source>
        <dbReference type="EMBL" id="ALX48847.1"/>
    </source>
</evidence>
<evidence type="ECO:0000256" key="7">
    <source>
        <dbReference type="ARBA" id="ARBA00022660"/>
    </source>
</evidence>
<evidence type="ECO:0000256" key="15">
    <source>
        <dbReference type="SAM" id="Phobius"/>
    </source>
</evidence>
<protein>
    <recommendedName>
        <fullName evidence="4 14">Quinol oxidase subunit 2</fullName>
        <ecNumber evidence="14">1.10.3.-</ecNumber>
    </recommendedName>
</protein>
<evidence type="ECO:0000256" key="2">
    <source>
        <dbReference type="ARBA" id="ARBA00004651"/>
    </source>
</evidence>
<comment type="similarity">
    <text evidence="3 14">Belongs to the cytochrome c oxidase subunit 2 family.</text>
</comment>
<dbReference type="GO" id="GO:0005886">
    <property type="term" value="C:plasma membrane"/>
    <property type="evidence" value="ECO:0007669"/>
    <property type="project" value="UniProtKB-SubCell"/>
</dbReference>
<comment type="subcellular location">
    <subcellularLocation>
        <location evidence="2">Cell membrane</location>
        <topology evidence="2">Multi-pass membrane protein</topology>
    </subcellularLocation>
</comment>
<dbReference type="OrthoDB" id="9783445at2"/>
<dbReference type="CDD" id="cd04212">
    <property type="entry name" value="CuRO_UO_II"/>
    <property type="match status" value="1"/>
</dbReference>
<dbReference type="InterPro" id="IPR036257">
    <property type="entry name" value="Cyt_c_oxidase_su2_TM_sf"/>
</dbReference>
<evidence type="ECO:0000256" key="8">
    <source>
        <dbReference type="ARBA" id="ARBA00022692"/>
    </source>
</evidence>
<sequence length="316" mass="35707">MRHTRKHLSKGLVFILIGLILLLSGCSELTVLDPKGPVAESQRDLILYSLIFLLGVVAVVFSLFIFMVVKYRDKPNRKAEYKPDLHGNRTIEIIWTIIPIMIVTSLSIPTITTLFDLEEPPESSAEQEPLVIHATTADWKWFFSYPEQGIETVNYLHIPTDRGIEFHLSSADSMTALWIPALGGQKYNMAGMENILYLQADETGVFQGRNSNFNGEGFAEQTFKVHAESSSDFQDWVESTQNSAPELTQEKYDSLLKPELVDTMAFSSTHLEWVDHGTKDGMDYSIERHRDAFAEQLELKNGQNHEHGPSGEEGEE</sequence>
<dbReference type="Gene3D" id="2.60.40.420">
    <property type="entry name" value="Cupredoxins - blue copper proteins"/>
    <property type="match status" value="1"/>
</dbReference>
<name>A0A0U3WG66_9BACI</name>
<dbReference type="STRING" id="1472767.AOX59_09600"/>
<dbReference type="PANTHER" id="PTHR22888">
    <property type="entry name" value="CYTOCHROME C OXIDASE, SUBUNIT II"/>
    <property type="match status" value="1"/>
</dbReference>
<keyword evidence="19" id="KW-1185">Reference proteome</keyword>
<dbReference type="PRINTS" id="PR01166">
    <property type="entry name" value="CYCOXIDASEII"/>
</dbReference>
<proteinExistence type="inferred from homology"/>
<dbReference type="RefSeq" id="WP_068445069.1">
    <property type="nucleotide sequence ID" value="NZ_CP013862.1"/>
</dbReference>
<evidence type="ECO:0000256" key="13">
    <source>
        <dbReference type="ARBA" id="ARBA00023136"/>
    </source>
</evidence>
<dbReference type="EMBL" id="CP013862">
    <property type="protein sequence ID" value="ALX48847.1"/>
    <property type="molecule type" value="Genomic_DNA"/>
</dbReference>
<evidence type="ECO:0000256" key="5">
    <source>
        <dbReference type="ARBA" id="ARBA00022448"/>
    </source>
</evidence>
<evidence type="ECO:0000256" key="11">
    <source>
        <dbReference type="ARBA" id="ARBA00022989"/>
    </source>
</evidence>
<dbReference type="PROSITE" id="PS51257">
    <property type="entry name" value="PROKAR_LIPOPROTEIN"/>
    <property type="match status" value="1"/>
</dbReference>
<gene>
    <name evidence="18" type="ORF">AOX59_09600</name>
</gene>
<organism evidence="18 19">
    <name type="scientific">Lentibacillus amyloliquefaciens</name>
    <dbReference type="NCBI Taxonomy" id="1472767"/>
    <lineage>
        <taxon>Bacteria</taxon>
        <taxon>Bacillati</taxon>
        <taxon>Bacillota</taxon>
        <taxon>Bacilli</taxon>
        <taxon>Bacillales</taxon>
        <taxon>Bacillaceae</taxon>
        <taxon>Lentibacillus</taxon>
    </lineage>
</organism>
<dbReference type="Proteomes" id="UP000050331">
    <property type="component" value="Chromosome"/>
</dbReference>
<dbReference type="Gene3D" id="1.10.287.90">
    <property type="match status" value="1"/>
</dbReference>
<dbReference type="PIRSF" id="PIRSF000292">
    <property type="entry name" value="Ubi_od_II"/>
    <property type="match status" value="1"/>
</dbReference>
<dbReference type="InterPro" id="IPR002429">
    <property type="entry name" value="CcO_II-like_C"/>
</dbReference>
<evidence type="ECO:0000256" key="10">
    <source>
        <dbReference type="ARBA" id="ARBA00022982"/>
    </source>
</evidence>
<keyword evidence="6 14" id="KW-1003">Cell membrane</keyword>
<dbReference type="PROSITE" id="PS50999">
    <property type="entry name" value="COX2_TM"/>
    <property type="match status" value="1"/>
</dbReference>
<keyword evidence="9" id="KW-0732">Signal</keyword>
<evidence type="ECO:0000256" key="14">
    <source>
        <dbReference type="PIRNR" id="PIRNR000292"/>
    </source>
</evidence>
<dbReference type="PROSITE" id="PS50857">
    <property type="entry name" value="COX2_CUA"/>
    <property type="match status" value="1"/>
</dbReference>
<dbReference type="InterPro" id="IPR011759">
    <property type="entry name" value="Cyt_c_oxidase_su2_TM_dom"/>
</dbReference>
<dbReference type="GO" id="GO:0016682">
    <property type="term" value="F:oxidoreductase activity, acting on diphenols and related substances as donors, oxygen as acceptor"/>
    <property type="evidence" value="ECO:0007669"/>
    <property type="project" value="InterPro"/>
</dbReference>
<comment type="catalytic activity">
    <reaction evidence="1 14">
        <text>2 a quinol + O2 = 2 a quinone + 2 H2O</text>
        <dbReference type="Rhea" id="RHEA:55376"/>
        <dbReference type="ChEBI" id="CHEBI:15377"/>
        <dbReference type="ChEBI" id="CHEBI:15379"/>
        <dbReference type="ChEBI" id="CHEBI:24646"/>
        <dbReference type="ChEBI" id="CHEBI:132124"/>
    </reaction>
</comment>
<feature type="domain" description="Cytochrome oxidase subunit II copper A binding" evidence="16">
    <location>
        <begin position="127"/>
        <end position="239"/>
    </location>
</feature>
<dbReference type="InterPro" id="IPR045187">
    <property type="entry name" value="CcO_II"/>
</dbReference>
<dbReference type="EC" id="1.10.3.-" evidence="14"/>
<reference evidence="18 19" key="1">
    <citation type="submission" date="2016-01" db="EMBL/GenBank/DDBJ databases">
        <title>Complete genome sequence of strain Lentibacillus amyloliquefaciens LAM0015T isolated from saline sediment.</title>
        <authorList>
            <person name="Wang J.-L."/>
            <person name="He M.-X."/>
        </authorList>
    </citation>
    <scope>NUCLEOTIDE SEQUENCE [LARGE SCALE GENOMIC DNA]</scope>
    <source>
        <strain evidence="18 19">LAM0015</strain>
    </source>
</reference>
<evidence type="ECO:0000313" key="19">
    <source>
        <dbReference type="Proteomes" id="UP000050331"/>
    </source>
</evidence>
<dbReference type="NCBIfam" id="TIGR01432">
    <property type="entry name" value="QOXA"/>
    <property type="match status" value="1"/>
</dbReference>
<dbReference type="GO" id="GO:0005507">
    <property type="term" value="F:copper ion binding"/>
    <property type="evidence" value="ECO:0007669"/>
    <property type="project" value="InterPro"/>
</dbReference>
<dbReference type="InterPro" id="IPR006333">
    <property type="entry name" value="Cyt_o_ubiquinol_oxidase_su2"/>
</dbReference>
<evidence type="ECO:0000256" key="6">
    <source>
        <dbReference type="ARBA" id="ARBA00022475"/>
    </source>
</evidence>
<dbReference type="GO" id="GO:0042773">
    <property type="term" value="P:ATP synthesis coupled electron transport"/>
    <property type="evidence" value="ECO:0007669"/>
    <property type="project" value="TreeGrafter"/>
</dbReference>
<dbReference type="InterPro" id="IPR006332">
    <property type="entry name" value="QoxA"/>
</dbReference>
<keyword evidence="8 15" id="KW-0812">Transmembrane</keyword>